<dbReference type="InterPro" id="IPR007244">
    <property type="entry name" value="Naa35_N"/>
</dbReference>
<feature type="domain" description="NAA35-like TPR repeats" evidence="7">
    <location>
        <begin position="316"/>
        <end position="747"/>
    </location>
</feature>
<organism evidence="8">
    <name type="scientific">Cacopsylla melanoneura</name>
    <dbReference type="NCBI Taxonomy" id="428564"/>
    <lineage>
        <taxon>Eukaryota</taxon>
        <taxon>Metazoa</taxon>
        <taxon>Ecdysozoa</taxon>
        <taxon>Arthropoda</taxon>
        <taxon>Hexapoda</taxon>
        <taxon>Insecta</taxon>
        <taxon>Pterygota</taxon>
        <taxon>Neoptera</taxon>
        <taxon>Paraneoptera</taxon>
        <taxon>Hemiptera</taxon>
        <taxon>Sternorrhyncha</taxon>
        <taxon>Psylloidea</taxon>
        <taxon>Psyllidae</taxon>
        <taxon>Psyllinae</taxon>
        <taxon>Cacopsylla</taxon>
    </lineage>
</organism>
<feature type="compositionally biased region" description="Gly residues" evidence="5">
    <location>
        <begin position="551"/>
        <end position="563"/>
    </location>
</feature>
<name>A0A8D8W1X1_9HEMI</name>
<dbReference type="GO" id="GO:0016740">
    <property type="term" value="F:transferase activity"/>
    <property type="evidence" value="ECO:0007669"/>
    <property type="project" value="UniProtKB-KW"/>
</dbReference>
<accession>A0A8D8W1X1</accession>
<dbReference type="PANTHER" id="PTHR21373:SF0">
    <property type="entry name" value="N-ALPHA-ACETYLTRANSFERASE 35, NATC AUXILIARY SUBUNIT"/>
    <property type="match status" value="1"/>
</dbReference>
<feature type="region of interest" description="Disordered" evidence="5">
    <location>
        <begin position="537"/>
        <end position="574"/>
    </location>
</feature>
<dbReference type="PANTHER" id="PTHR21373">
    <property type="entry name" value="GLUCOSE REPRESSIBLE PROTEIN MAK10"/>
    <property type="match status" value="1"/>
</dbReference>
<evidence type="ECO:0000256" key="5">
    <source>
        <dbReference type="SAM" id="MobiDB-lite"/>
    </source>
</evidence>
<feature type="compositionally biased region" description="Basic residues" evidence="5">
    <location>
        <begin position="564"/>
        <end position="574"/>
    </location>
</feature>
<reference evidence="8" key="1">
    <citation type="submission" date="2021-05" db="EMBL/GenBank/DDBJ databases">
        <authorList>
            <person name="Alioto T."/>
            <person name="Alioto T."/>
            <person name="Gomez Garrido J."/>
        </authorList>
    </citation>
    <scope>NUCLEOTIDE SEQUENCE</scope>
</reference>
<comment type="similarity">
    <text evidence="2">Belongs to the MAK10 family.</text>
</comment>
<evidence type="ECO:0000256" key="1">
    <source>
        <dbReference type="ARBA" id="ARBA00004496"/>
    </source>
</evidence>
<proteinExistence type="inferred from homology"/>
<dbReference type="Pfam" id="PF04112">
    <property type="entry name" value="Mak10"/>
    <property type="match status" value="1"/>
</dbReference>
<dbReference type="AlphaFoldDB" id="A0A8D8W1X1"/>
<dbReference type="Pfam" id="PF25789">
    <property type="entry name" value="TPR_NAA35"/>
    <property type="match status" value="1"/>
</dbReference>
<keyword evidence="3" id="KW-0963">Cytoplasm</keyword>
<keyword evidence="8" id="KW-0808">Transferase</keyword>
<evidence type="ECO:0000256" key="3">
    <source>
        <dbReference type="ARBA" id="ARBA00022490"/>
    </source>
</evidence>
<evidence type="ECO:0000259" key="7">
    <source>
        <dbReference type="Pfam" id="PF25789"/>
    </source>
</evidence>
<dbReference type="InterPro" id="IPR057983">
    <property type="entry name" value="NAA35-like_N"/>
</dbReference>
<evidence type="ECO:0000313" key="8">
    <source>
        <dbReference type="EMBL" id="CAG6644057.1"/>
    </source>
</evidence>
<sequence length="750" mass="84599">MSNHPSNNPISTEPNYNWVDITKEFFESIKYLELGELLHDEFFGLFEAMSAIEMMDPKMDAGMICNRGNNSVMNFDKAVTTGVINVKDIPLDVQIGVIDETYSCLVSWLGGHSLAQTLFTNIYLHKPHSLESPAMKAFAICIHKLIDVIRDFVNRGVVYEEEDFQPMLYGYRLLPDVCSMRTVGMLRELEDTLSKLPAMNKTEDPNNLPAQQIKALSLRIKFSRLLYQCFLVFNKIQETPAGVGEIQKILATCSDLVPLIIATIPLGTPAHNGKMVGFDPLVNQRLLPPTFPRYTKIRPRHEAYEYLSETLTRLKHVCKITNVTSNYQTSLDLFVEVSRLHPCLISRSVMQLLYMPRPHMVHGSTALVDVLRETVRSFIGPPFLSGKSSLSGSSGNGPARDAVETFLQHCVRPFAGLIQMCGHNRARQRDRLGHLLEEFAALQDEAERVDAFLHTVSQKADPPRSHLACFGTWILYYTLRIINMYLLAGFELELYSVHEYYYIYWYLYEFLYAWLISALTRADNFLTEQEMLNEMQAAAAQQHNTSQQGSKKGGGGGSGGGQGKKNKGGNKNRKKTRACTKEIIMYQALQNVCGGYFKALLGFSADGKLPSPPYPEFSSERVRYEHRFYPLSTLVTPPHMQYTEFLDSITHLMSDDSHESCVSLYIAACKHFHSARSLLESIVNPDPQVLDLIRIMKTNFVVVKLFATGGVPPTPPPTSNPPDDATPPARPFRPVQFDFSVHSCYPIFKL</sequence>
<evidence type="ECO:0000256" key="2">
    <source>
        <dbReference type="ARBA" id="ARBA00006289"/>
    </source>
</evidence>
<dbReference type="GO" id="GO:0031417">
    <property type="term" value="C:NatC complex"/>
    <property type="evidence" value="ECO:0007669"/>
    <property type="project" value="InterPro"/>
</dbReference>
<dbReference type="InterPro" id="IPR057982">
    <property type="entry name" value="TPR_NAA35"/>
</dbReference>
<feature type="domain" description="NAA35-like N-terminal" evidence="6">
    <location>
        <begin position="35"/>
        <end position="128"/>
    </location>
</feature>
<evidence type="ECO:0000259" key="6">
    <source>
        <dbReference type="Pfam" id="PF04112"/>
    </source>
</evidence>
<evidence type="ECO:0000256" key="4">
    <source>
        <dbReference type="ARBA" id="ARBA00030494"/>
    </source>
</evidence>
<comment type="subcellular location">
    <subcellularLocation>
        <location evidence="1">Cytoplasm</location>
    </subcellularLocation>
</comment>
<protein>
    <recommendedName>
        <fullName evidence="4">Protein MAK10 homolog</fullName>
    </recommendedName>
</protein>
<dbReference type="EMBL" id="HBUF01130499">
    <property type="protein sequence ID" value="CAG6644057.1"/>
    <property type="molecule type" value="Transcribed_RNA"/>
</dbReference>